<proteinExistence type="predicted"/>
<evidence type="ECO:0000259" key="2">
    <source>
        <dbReference type="Pfam" id="PF20710"/>
    </source>
</evidence>
<protein>
    <recommendedName>
        <fullName evidence="2">DUF6824 domain-containing protein</fullName>
    </recommendedName>
</protein>
<dbReference type="Proteomes" id="UP001153069">
    <property type="component" value="Unassembled WGS sequence"/>
</dbReference>
<keyword evidence="4" id="KW-1185">Reference proteome</keyword>
<dbReference type="Pfam" id="PF20710">
    <property type="entry name" value="DUF6824"/>
    <property type="match status" value="1"/>
</dbReference>
<dbReference type="OrthoDB" id="47789at2759"/>
<organism evidence="3 4">
    <name type="scientific">Seminavis robusta</name>
    <dbReference type="NCBI Taxonomy" id="568900"/>
    <lineage>
        <taxon>Eukaryota</taxon>
        <taxon>Sar</taxon>
        <taxon>Stramenopiles</taxon>
        <taxon>Ochrophyta</taxon>
        <taxon>Bacillariophyta</taxon>
        <taxon>Bacillariophyceae</taxon>
        <taxon>Bacillariophycidae</taxon>
        <taxon>Naviculales</taxon>
        <taxon>Naviculaceae</taxon>
        <taxon>Seminavis</taxon>
    </lineage>
</organism>
<feature type="region of interest" description="Disordered" evidence="1">
    <location>
        <begin position="107"/>
        <end position="171"/>
    </location>
</feature>
<reference evidence="3" key="1">
    <citation type="submission" date="2020-06" db="EMBL/GenBank/DDBJ databases">
        <authorList>
            <consortium name="Plant Systems Biology data submission"/>
        </authorList>
    </citation>
    <scope>NUCLEOTIDE SEQUENCE</scope>
    <source>
        <strain evidence="3">D6</strain>
    </source>
</reference>
<accession>A0A9N8E5T9</accession>
<name>A0A9N8E5T9_9STRA</name>
<feature type="compositionally biased region" description="Basic residues" evidence="1">
    <location>
        <begin position="107"/>
        <end position="116"/>
    </location>
</feature>
<evidence type="ECO:0000313" key="3">
    <source>
        <dbReference type="EMBL" id="CAB9514923.1"/>
    </source>
</evidence>
<evidence type="ECO:0000313" key="4">
    <source>
        <dbReference type="Proteomes" id="UP001153069"/>
    </source>
</evidence>
<evidence type="ECO:0000256" key="1">
    <source>
        <dbReference type="SAM" id="MobiDB-lite"/>
    </source>
</evidence>
<dbReference type="InterPro" id="IPR049227">
    <property type="entry name" value="DUF6824"/>
</dbReference>
<gene>
    <name evidence="3" type="ORF">SEMRO_684_G186700.1</name>
</gene>
<feature type="domain" description="DUF6824" evidence="2">
    <location>
        <begin position="18"/>
        <end position="102"/>
    </location>
</feature>
<dbReference type="AlphaFoldDB" id="A0A9N8E5T9"/>
<sequence>MDRFQEENRIIDHPLDSDILCGKNKACLDHPGSVEFRSIIEQNAQRYREADSKFMKMEITKQLYNQIRRQSVRFLKFNHSKKNGWQELTSSQVRDKIGHALRFVNRRKRRKNRATKKISEAAKVPTHRRRMSYDSSTTQSTSSESMVSSDDADETMDSNQVTPARKAHGLLTTNSRNDQFVPVTKMLRGLSKSLLSKIPQTISFNEGWQSQTNIQNCLEMGEFSERDVLSMMRQPVMDFEPQSVKPVWL</sequence>
<comment type="caution">
    <text evidence="3">The sequence shown here is derived from an EMBL/GenBank/DDBJ whole genome shotgun (WGS) entry which is preliminary data.</text>
</comment>
<dbReference type="EMBL" id="CAICTM010000683">
    <property type="protein sequence ID" value="CAB9514923.1"/>
    <property type="molecule type" value="Genomic_DNA"/>
</dbReference>
<feature type="compositionally biased region" description="Low complexity" evidence="1">
    <location>
        <begin position="133"/>
        <end position="149"/>
    </location>
</feature>